<dbReference type="Proteomes" id="UP000314981">
    <property type="component" value="Chromosome 14"/>
</dbReference>
<evidence type="ECO:0000313" key="8">
    <source>
        <dbReference type="Proteomes" id="UP000314981"/>
    </source>
</evidence>
<keyword evidence="5" id="KW-0418">Kinase</keyword>
<dbReference type="Ensembl" id="ENSBIXT00005032885.1">
    <property type="protein sequence ID" value="ENSBIXP00005019816.1"/>
    <property type="gene ID" value="ENSBIXG00005023000.1"/>
</dbReference>
<reference evidence="8 9" key="1">
    <citation type="submission" date="2018-11" db="EMBL/GenBank/DDBJ databases">
        <title>Haplotype-resolved cattle genomes.</title>
        <authorList>
            <person name="Low W.Y."/>
            <person name="Tearle R."/>
            <person name="Bickhart D.M."/>
            <person name="Rosen B.D."/>
            <person name="Koren S."/>
            <person name="Rhie A."/>
            <person name="Hiendleder S."/>
            <person name="Phillippy A.M."/>
            <person name="Smith T.P.L."/>
            <person name="Williams J.L."/>
        </authorList>
    </citation>
    <scope>NUCLEOTIDE SEQUENCE [LARGE SCALE GENOMIC DNA]</scope>
</reference>
<evidence type="ECO:0000256" key="6">
    <source>
        <dbReference type="ARBA" id="ARBA00022840"/>
    </source>
</evidence>
<dbReference type="GO" id="GO:0016887">
    <property type="term" value="F:ATP hydrolysis activity"/>
    <property type="evidence" value="ECO:0007669"/>
    <property type="project" value="InterPro"/>
</dbReference>
<organism evidence="7 8">
    <name type="scientific">Bos indicus x Bos taurus</name>
    <name type="common">Hybrid cattle</name>
    <dbReference type="NCBI Taxonomy" id="30522"/>
    <lineage>
        <taxon>Eukaryota</taxon>
        <taxon>Metazoa</taxon>
        <taxon>Chordata</taxon>
        <taxon>Craniata</taxon>
        <taxon>Vertebrata</taxon>
        <taxon>Euteleostomi</taxon>
        <taxon>Mammalia</taxon>
        <taxon>Eutheria</taxon>
        <taxon>Laurasiatheria</taxon>
        <taxon>Artiodactyla</taxon>
        <taxon>Ruminantia</taxon>
        <taxon>Pecora</taxon>
        <taxon>Bovidae</taxon>
        <taxon>Bovinae</taxon>
        <taxon>Bos</taxon>
    </lineage>
</organism>
<keyword evidence="1" id="KW-0690">Ribosome biogenesis</keyword>
<sequence length="117" mass="13407">MTTSPTFSQCTGQVKTRLVEGLCRRSHSIEVHPQNVCWAGTPPLGPCCFLLTRQLYDDYIEEFDCPVLDEERTVDKLENQMSEGGGLVDYYGCDFFSELWLHIVFVLKTDKCFVQET</sequence>
<evidence type="ECO:0000256" key="4">
    <source>
        <dbReference type="ARBA" id="ARBA00022741"/>
    </source>
</evidence>
<dbReference type="STRING" id="30522.A0A4W2D168"/>
<evidence type="ECO:0000313" key="9">
    <source>
        <dbReference type="Proteomes" id="UP000429181"/>
    </source>
</evidence>
<accession>A0A4W2D168</accession>
<dbReference type="GO" id="GO:0005524">
    <property type="term" value="F:ATP binding"/>
    <property type="evidence" value="ECO:0007669"/>
    <property type="project" value="UniProtKB-KW"/>
</dbReference>
<evidence type="ECO:0000256" key="3">
    <source>
        <dbReference type="ARBA" id="ARBA00022679"/>
    </source>
</evidence>
<evidence type="ECO:0000256" key="2">
    <source>
        <dbReference type="ARBA" id="ARBA00022552"/>
    </source>
</evidence>
<dbReference type="GO" id="GO:0004017">
    <property type="term" value="F:AMP kinase activity"/>
    <property type="evidence" value="ECO:0007669"/>
    <property type="project" value="InterPro"/>
</dbReference>
<dbReference type="InterPro" id="IPR020618">
    <property type="entry name" value="Adenyl_kinase_AK6"/>
</dbReference>
<evidence type="ECO:0000313" key="7">
    <source>
        <dbReference type="Ensembl" id="ENSBIXP00000012382.1"/>
    </source>
</evidence>
<keyword evidence="2" id="KW-0698">rRNA processing</keyword>
<dbReference type="GO" id="GO:0005737">
    <property type="term" value="C:cytoplasm"/>
    <property type="evidence" value="ECO:0007669"/>
    <property type="project" value="TreeGrafter"/>
</dbReference>
<reference evidence="7" key="2">
    <citation type="submission" date="2025-05" db="UniProtKB">
        <authorList>
            <consortium name="Ensembl"/>
        </authorList>
    </citation>
    <scope>IDENTIFICATION</scope>
</reference>
<dbReference type="SMR" id="A0A4W2D168"/>
<dbReference type="GeneTree" id="ENSGT00970000195352"/>
<dbReference type="PANTHER" id="PTHR12595:SF0">
    <property type="entry name" value="ADENYLATE KINASE ISOENZYME 6"/>
    <property type="match status" value="1"/>
</dbReference>
<dbReference type="GO" id="GO:0005634">
    <property type="term" value="C:nucleus"/>
    <property type="evidence" value="ECO:0007669"/>
    <property type="project" value="TreeGrafter"/>
</dbReference>
<evidence type="ECO:0000256" key="5">
    <source>
        <dbReference type="ARBA" id="ARBA00022777"/>
    </source>
</evidence>
<dbReference type="GO" id="GO:0006364">
    <property type="term" value="P:rRNA processing"/>
    <property type="evidence" value="ECO:0007669"/>
    <property type="project" value="UniProtKB-KW"/>
</dbReference>
<dbReference type="Gene3D" id="3.40.50.300">
    <property type="entry name" value="P-loop containing nucleotide triphosphate hydrolases"/>
    <property type="match status" value="1"/>
</dbReference>
<keyword evidence="8" id="KW-1185">Reference proteome</keyword>
<dbReference type="InterPro" id="IPR027417">
    <property type="entry name" value="P-loop_NTPase"/>
</dbReference>
<evidence type="ECO:0000256" key="1">
    <source>
        <dbReference type="ARBA" id="ARBA00022517"/>
    </source>
</evidence>
<dbReference type="PANTHER" id="PTHR12595">
    <property type="entry name" value="POS9-ACTIVATING FACTOR FAP7-RELATED"/>
    <property type="match status" value="1"/>
</dbReference>
<protein>
    <submittedName>
        <fullName evidence="7">Uncharacterized protein</fullName>
    </submittedName>
</protein>
<dbReference type="Ensembl" id="ENSBIXT00000022271.1">
    <property type="protein sequence ID" value="ENSBIXP00000012382.1"/>
    <property type="gene ID" value="ENSBIXG00000017476.1"/>
</dbReference>
<keyword evidence="6" id="KW-0067">ATP-binding</keyword>
<dbReference type="AlphaFoldDB" id="A0A4W2D168"/>
<dbReference type="Proteomes" id="UP000429181">
    <property type="component" value="Chromosome 14"/>
</dbReference>
<keyword evidence="4" id="KW-0547">Nucleotide-binding</keyword>
<keyword evidence="3" id="KW-0808">Transferase</keyword>
<proteinExistence type="predicted"/>
<name>A0A4W2D168_BOBOX</name>